<keyword evidence="3" id="KW-1185">Reference proteome</keyword>
<organism evidence="2 3">
    <name type="scientific">Streptococcus gallinaceus</name>
    <dbReference type="NCBI Taxonomy" id="165758"/>
    <lineage>
        <taxon>Bacteria</taxon>
        <taxon>Bacillati</taxon>
        <taxon>Bacillota</taxon>
        <taxon>Bacilli</taxon>
        <taxon>Lactobacillales</taxon>
        <taxon>Streptococcaceae</taxon>
        <taxon>Streptococcus</taxon>
    </lineage>
</organism>
<dbReference type="EMBL" id="JBEPMK010000007">
    <property type="protein sequence ID" value="MET3645136.1"/>
    <property type="molecule type" value="Genomic_DNA"/>
</dbReference>
<name>A0ABV2JMI9_9STRE</name>
<dbReference type="PANTHER" id="PTHR33408:SF2">
    <property type="entry name" value="TRANSPOSASE DDE DOMAIN-CONTAINING PROTEIN"/>
    <property type="match status" value="1"/>
</dbReference>
<dbReference type="InterPro" id="IPR002559">
    <property type="entry name" value="Transposase_11"/>
</dbReference>
<comment type="caution">
    <text evidence="2">The sequence shown here is derived from an EMBL/GenBank/DDBJ whole genome shotgun (WGS) entry which is preliminary data.</text>
</comment>
<protein>
    <recommendedName>
        <fullName evidence="1">Transposase IS4-like domain-containing protein</fullName>
    </recommendedName>
</protein>
<accession>A0ABV2JMI9</accession>
<reference evidence="2 3" key="1">
    <citation type="submission" date="2024-06" db="EMBL/GenBank/DDBJ databases">
        <title>Genomic Encyclopedia of Type Strains, Phase IV (KMG-IV): sequencing the most valuable type-strain genomes for metagenomic binning, comparative biology and taxonomic classification.</title>
        <authorList>
            <person name="Goeker M."/>
        </authorList>
    </citation>
    <scope>NUCLEOTIDE SEQUENCE [LARGE SCALE GENOMIC DNA]</scope>
    <source>
        <strain evidence="2 3">DSM 15349</strain>
    </source>
</reference>
<proteinExistence type="predicted"/>
<evidence type="ECO:0000259" key="1">
    <source>
        <dbReference type="Pfam" id="PF01609"/>
    </source>
</evidence>
<gene>
    <name evidence="2" type="ORF">ABID27_001785</name>
</gene>
<dbReference type="PANTHER" id="PTHR33408">
    <property type="entry name" value="TRANSPOSASE"/>
    <property type="match status" value="1"/>
</dbReference>
<sequence>MLHYDIFPNLTDTLTLLPFLETYPHDLKTVVADAGYGSEENLLKLDEVGISHYIKYNQFDREQKRSFKKKAVDWNYDEETDVYQHPDGFVYPFSHTKYRKTASGFEQEIKVYRAEEPEVAPQKGMYINERYRMLKQKESQALLSDQGRTIFAQRKVDVESVFGQIKACLGYTRCNLRGKRKVRIDMGLVLMDNNLKKYNKRMTEN</sequence>
<feature type="domain" description="Transposase IS4-like" evidence="1">
    <location>
        <begin position="3"/>
        <end position="191"/>
    </location>
</feature>
<evidence type="ECO:0000313" key="3">
    <source>
        <dbReference type="Proteomes" id="UP001549055"/>
    </source>
</evidence>
<evidence type="ECO:0000313" key="2">
    <source>
        <dbReference type="EMBL" id="MET3645136.1"/>
    </source>
</evidence>
<dbReference type="Proteomes" id="UP001549055">
    <property type="component" value="Unassembled WGS sequence"/>
</dbReference>
<dbReference type="Pfam" id="PF01609">
    <property type="entry name" value="DDE_Tnp_1"/>
    <property type="match status" value="1"/>
</dbReference>